<evidence type="ECO:0000313" key="1">
    <source>
        <dbReference type="EMBL" id="JAD71693.1"/>
    </source>
</evidence>
<sequence>MKMQLRQDIATLDMKT</sequence>
<reference evidence="1" key="2">
    <citation type="journal article" date="2015" name="Data Brief">
        <title>Shoot transcriptome of the giant reed, Arundo donax.</title>
        <authorList>
            <person name="Barrero R.A."/>
            <person name="Guerrero F.D."/>
            <person name="Moolhuijzen P."/>
            <person name="Goolsby J.A."/>
            <person name="Tidwell J."/>
            <person name="Bellgard S.E."/>
            <person name="Bellgard M.I."/>
        </authorList>
    </citation>
    <scope>NUCLEOTIDE SEQUENCE</scope>
    <source>
        <tissue evidence="1">Shoot tissue taken approximately 20 cm above the soil surface</tissue>
    </source>
</reference>
<organism evidence="1">
    <name type="scientific">Arundo donax</name>
    <name type="common">Giant reed</name>
    <name type="synonym">Donax arundinaceus</name>
    <dbReference type="NCBI Taxonomy" id="35708"/>
    <lineage>
        <taxon>Eukaryota</taxon>
        <taxon>Viridiplantae</taxon>
        <taxon>Streptophyta</taxon>
        <taxon>Embryophyta</taxon>
        <taxon>Tracheophyta</taxon>
        <taxon>Spermatophyta</taxon>
        <taxon>Magnoliopsida</taxon>
        <taxon>Liliopsida</taxon>
        <taxon>Poales</taxon>
        <taxon>Poaceae</taxon>
        <taxon>PACMAD clade</taxon>
        <taxon>Arundinoideae</taxon>
        <taxon>Arundineae</taxon>
        <taxon>Arundo</taxon>
    </lineage>
</organism>
<dbReference type="EMBL" id="GBRH01226202">
    <property type="protein sequence ID" value="JAD71693.1"/>
    <property type="molecule type" value="Transcribed_RNA"/>
</dbReference>
<name>A0A0A9CB70_ARUDO</name>
<reference evidence="1" key="1">
    <citation type="submission" date="2014-09" db="EMBL/GenBank/DDBJ databases">
        <authorList>
            <person name="Magalhaes I.L.F."/>
            <person name="Oliveira U."/>
            <person name="Santos F.R."/>
            <person name="Vidigal T.H.D.A."/>
            <person name="Brescovit A.D."/>
            <person name="Santos A.J."/>
        </authorList>
    </citation>
    <scope>NUCLEOTIDE SEQUENCE</scope>
    <source>
        <tissue evidence="1">Shoot tissue taken approximately 20 cm above the soil surface</tissue>
    </source>
</reference>
<dbReference type="AlphaFoldDB" id="A0A0A9CB70"/>
<accession>A0A0A9CB70</accession>
<proteinExistence type="predicted"/>
<protein>
    <submittedName>
        <fullName evidence="1">Uncharacterized protein</fullName>
    </submittedName>
</protein>